<organism evidence="1 2">
    <name type="scientific">Niallia circulans</name>
    <name type="common">Bacillus circulans</name>
    <dbReference type="NCBI Taxonomy" id="1397"/>
    <lineage>
        <taxon>Bacteria</taxon>
        <taxon>Bacillati</taxon>
        <taxon>Bacillota</taxon>
        <taxon>Bacilli</taxon>
        <taxon>Bacillales</taxon>
        <taxon>Bacillaceae</taxon>
        <taxon>Niallia</taxon>
    </lineage>
</organism>
<reference evidence="1 2" key="1">
    <citation type="submission" date="2015-05" db="EMBL/GenBank/DDBJ databases">
        <title>Whole genome sequence and identification of bacterial endophytes from Costus igneus.</title>
        <authorList>
            <person name="Lee Y.P."/>
            <person name="Gan H.M."/>
            <person name="Eng W."/>
            <person name="Wheatley M.S."/>
            <person name="Caraballo A."/>
            <person name="Polter S."/>
            <person name="Savka M.A."/>
            <person name="Hudson A.O."/>
        </authorList>
    </citation>
    <scope>NUCLEOTIDE SEQUENCE [LARGE SCALE GENOMIC DNA]</scope>
    <source>
        <strain evidence="1 2">RIT379</strain>
    </source>
</reference>
<dbReference type="Pfam" id="PF03009">
    <property type="entry name" value="GDPD"/>
    <property type="match status" value="1"/>
</dbReference>
<dbReference type="OrthoDB" id="384721at2"/>
<sequence>MTKIFAHRGFSAHYPENTMMAFIEAEKAEADGIEIDIQMSKDGEIVIIHDEKVDRTTNASGYVQAFNYKELRSFNAGHRFKQVENEPIPTLIELFDWMQDNDIICNIEMKNNKIAYEGMEEKTIALIRKYGFEKRIIFSSFNHYSLVHTYRIAPEIETAPLLSDGIYQPWIYANAINAKGFHPNYKRINREIIKSSEENNIKVRAYTVNNPKTMQALMDAGISAIITDEPIIARTVLTQS</sequence>
<dbReference type="PROSITE" id="PS51704">
    <property type="entry name" value="GP_PDE"/>
    <property type="match status" value="1"/>
</dbReference>
<evidence type="ECO:0000313" key="1">
    <source>
        <dbReference type="EMBL" id="KLV27148.1"/>
    </source>
</evidence>
<accession>A0A0J1IMM8</accession>
<dbReference type="PANTHER" id="PTHR46211:SF1">
    <property type="entry name" value="GLYCEROPHOSPHODIESTER PHOSPHODIESTERASE, CYTOPLASMIC"/>
    <property type="match status" value="1"/>
</dbReference>
<name>A0A0J1IMM8_NIACI</name>
<dbReference type="GO" id="GO:0008081">
    <property type="term" value="F:phosphoric diester hydrolase activity"/>
    <property type="evidence" value="ECO:0007669"/>
    <property type="project" value="InterPro"/>
</dbReference>
<dbReference type="EMBL" id="LDPH01000004">
    <property type="protein sequence ID" value="KLV27148.1"/>
    <property type="molecule type" value="Genomic_DNA"/>
</dbReference>
<dbReference type="GeneID" id="56350320"/>
<dbReference type="AlphaFoldDB" id="A0A0J1IMM8"/>
<dbReference type="PANTHER" id="PTHR46211">
    <property type="entry name" value="GLYCEROPHOSPHORYL DIESTER PHOSPHODIESTERASE"/>
    <property type="match status" value="1"/>
</dbReference>
<evidence type="ECO:0000313" key="2">
    <source>
        <dbReference type="Proteomes" id="UP000036045"/>
    </source>
</evidence>
<dbReference type="InterPro" id="IPR030395">
    <property type="entry name" value="GP_PDE_dom"/>
</dbReference>
<dbReference type="GO" id="GO:0006629">
    <property type="term" value="P:lipid metabolic process"/>
    <property type="evidence" value="ECO:0007669"/>
    <property type="project" value="InterPro"/>
</dbReference>
<dbReference type="Gene3D" id="3.20.20.190">
    <property type="entry name" value="Phosphatidylinositol (PI) phosphodiesterase"/>
    <property type="match status" value="1"/>
</dbReference>
<protein>
    <submittedName>
        <fullName evidence="1">Uncharacterized protein</fullName>
    </submittedName>
</protein>
<dbReference type="SUPFAM" id="SSF51695">
    <property type="entry name" value="PLC-like phosphodiesterases"/>
    <property type="match status" value="1"/>
</dbReference>
<dbReference type="Proteomes" id="UP000036045">
    <property type="component" value="Unassembled WGS sequence"/>
</dbReference>
<comment type="caution">
    <text evidence="1">The sequence shown here is derived from an EMBL/GenBank/DDBJ whole genome shotgun (WGS) entry which is preliminary data.</text>
</comment>
<dbReference type="CDD" id="cd08563">
    <property type="entry name" value="GDPD_TtGDE_like"/>
    <property type="match status" value="1"/>
</dbReference>
<dbReference type="RefSeq" id="WP_047941112.1">
    <property type="nucleotide sequence ID" value="NZ_CP053989.1"/>
</dbReference>
<keyword evidence="2" id="KW-1185">Reference proteome</keyword>
<dbReference type="PATRIC" id="fig|1397.4.peg.3941"/>
<dbReference type="InterPro" id="IPR017946">
    <property type="entry name" value="PLC-like_Pdiesterase_TIM-brl"/>
</dbReference>
<gene>
    <name evidence="1" type="ORF">ABW02_06365</name>
</gene>
<proteinExistence type="predicted"/>